<dbReference type="InterPro" id="IPR051612">
    <property type="entry name" value="Teichoic_Acid_Biosynth"/>
</dbReference>
<dbReference type="GO" id="GO:0047355">
    <property type="term" value="F:CDP-glycerol glycerophosphotransferase activity"/>
    <property type="evidence" value="ECO:0007669"/>
    <property type="project" value="InterPro"/>
</dbReference>
<evidence type="ECO:0000256" key="3">
    <source>
        <dbReference type="ARBA" id="ARBA00022475"/>
    </source>
</evidence>
<keyword evidence="5" id="KW-0777">Teichoic acid biosynthesis</keyword>
<comment type="similarity">
    <text evidence="2">Belongs to the CDP-glycerol glycerophosphotransferase family.</text>
</comment>
<keyword evidence="4 7" id="KW-0808">Transferase</keyword>
<dbReference type="STRING" id="1265861.BCAMP_09715"/>
<dbReference type="EMBL" id="AODH01000040">
    <property type="protein sequence ID" value="EUJ37629.1"/>
    <property type="molecule type" value="Genomic_DNA"/>
</dbReference>
<dbReference type="GO" id="GO:0005886">
    <property type="term" value="C:plasma membrane"/>
    <property type="evidence" value="ECO:0007669"/>
    <property type="project" value="UniProtKB-SubCell"/>
</dbReference>
<evidence type="ECO:0000256" key="2">
    <source>
        <dbReference type="ARBA" id="ARBA00010488"/>
    </source>
</evidence>
<protein>
    <submittedName>
        <fullName evidence="7">Ribitolphosphotransferase</fullName>
    </submittedName>
</protein>
<dbReference type="AlphaFoldDB" id="W7CE81"/>
<evidence type="ECO:0000313" key="7">
    <source>
        <dbReference type="EMBL" id="EUJ37629.1"/>
    </source>
</evidence>
<dbReference type="Pfam" id="PF04464">
    <property type="entry name" value="Glyphos_transf"/>
    <property type="match status" value="1"/>
</dbReference>
<dbReference type="Proteomes" id="UP000019243">
    <property type="component" value="Unassembled WGS sequence"/>
</dbReference>
<evidence type="ECO:0000256" key="1">
    <source>
        <dbReference type="ARBA" id="ARBA00004202"/>
    </source>
</evidence>
<dbReference type="PANTHER" id="PTHR37316">
    <property type="entry name" value="TEICHOIC ACID GLYCEROL-PHOSPHATE PRIMASE"/>
    <property type="match status" value="1"/>
</dbReference>
<comment type="subcellular location">
    <subcellularLocation>
        <location evidence="1">Cell membrane</location>
        <topology evidence="1">Peripheral membrane protein</topology>
    </subcellularLocation>
</comment>
<comment type="caution">
    <text evidence="7">The sequence shown here is derived from an EMBL/GenBank/DDBJ whole genome shotgun (WGS) entry which is preliminary data.</text>
</comment>
<dbReference type="InterPro" id="IPR043149">
    <property type="entry name" value="TagF_N"/>
</dbReference>
<reference evidence="7 8" key="1">
    <citation type="submission" date="2012-12" db="EMBL/GenBank/DDBJ databases">
        <title>Novel taxa of Listeriaceae from agricultural environments in the United States.</title>
        <authorList>
            <person name="den Bakker H.C."/>
            <person name="Allred A."/>
            <person name="Warchocki S."/>
            <person name="Wright E.M."/>
            <person name="Burrell A."/>
            <person name="Nightingale K.K."/>
            <person name="Kephart D."/>
            <person name="Wiedmann M."/>
        </authorList>
    </citation>
    <scope>NUCLEOTIDE SEQUENCE [LARGE SCALE GENOMIC DNA]</scope>
    <source>
        <strain evidence="7 8">FSL F6-1037</strain>
    </source>
</reference>
<dbReference type="InterPro" id="IPR007554">
    <property type="entry name" value="Glycerophosphate_synth"/>
</dbReference>
<dbReference type="Gene3D" id="3.40.50.12580">
    <property type="match status" value="1"/>
</dbReference>
<dbReference type="SUPFAM" id="SSF53756">
    <property type="entry name" value="UDP-Glycosyltransferase/glycogen phosphorylase"/>
    <property type="match status" value="1"/>
</dbReference>
<dbReference type="PANTHER" id="PTHR37316:SF2">
    <property type="entry name" value="TEICHOIC ACID RIBITOL-PHOSPHATE POLYMERASE TARK"/>
    <property type="match status" value="1"/>
</dbReference>
<keyword evidence="6" id="KW-0472">Membrane</keyword>
<dbReference type="Gene3D" id="3.40.50.11820">
    <property type="match status" value="1"/>
</dbReference>
<evidence type="ECO:0000256" key="5">
    <source>
        <dbReference type="ARBA" id="ARBA00022944"/>
    </source>
</evidence>
<dbReference type="GO" id="GO:0019350">
    <property type="term" value="P:teichoic acid biosynthetic process"/>
    <property type="evidence" value="ECO:0007669"/>
    <property type="project" value="UniProtKB-KW"/>
</dbReference>
<organism evidence="7 8">
    <name type="scientific">Brochothrix campestris FSL F6-1037</name>
    <dbReference type="NCBI Taxonomy" id="1265861"/>
    <lineage>
        <taxon>Bacteria</taxon>
        <taxon>Bacillati</taxon>
        <taxon>Bacillota</taxon>
        <taxon>Bacilli</taxon>
        <taxon>Bacillales</taxon>
        <taxon>Listeriaceae</taxon>
        <taxon>Brochothrix</taxon>
    </lineage>
</organism>
<accession>W7CE81</accession>
<dbReference type="PATRIC" id="fig|1265861.3.peg.1903"/>
<keyword evidence="3" id="KW-1003">Cell membrane</keyword>
<dbReference type="InterPro" id="IPR043148">
    <property type="entry name" value="TagF_C"/>
</dbReference>
<name>W7CE81_9LIST</name>
<evidence type="ECO:0000256" key="6">
    <source>
        <dbReference type="ARBA" id="ARBA00023136"/>
    </source>
</evidence>
<sequence>MTENKKTEKQRFDETEAEIEQVELESIGNKKEFVVTSMMSMLLGKKDGEIKQLLNQFEDKSELLVHRYMGKMYFNGSFLVIQGTAYFPGFPESDKYKISKKLILSSRSEEVEPIEIPLRNSKLATADARFPLGGYEGEVDFQKISEGSPLAIGDYTMKIEVSQYIKGEWRKQTVSLGKLAEIKGNYVHSTTMQSYSARSNKKFKLTVSYNGLSEEIKVVSKKLSDVNPLDQLEGGEVTEGRLMRALKRKYFKLFYKFYCTLPVSAKKVAFLSDSRTDITGNFEYIYEELKKRGTDHKISFYLKGSIKQPKSLKELRTLAQAIATSKYVLVDDFYPLIYPLKIRKDSELIQVWHAVGAFKTFGYSRVGMPGGPKITSLNHRNYTRVLVSSTNIVDKYAEGFGIAPETVMPIGAPRTDLFFDEAKKAAVIERLKEELPFINGKKVILFAPTFRGNGQQSAHYPFGMIDFKQIYEALKDEYVFLLKIHPFVQNKPEIPYEYNEFYYDVSAYREINDLLLISDQLITDYSSVCFEYALLDKPMVFFSPDLGEYMSDRDFYYDYFDFIPGSFASNTPTLIEKLQQNKINHQRLEIFKNYYFDDLDGKASERFVDLIVNDAFETAEEVVEEEIIWGRVK</sequence>
<keyword evidence="8" id="KW-1185">Reference proteome</keyword>
<evidence type="ECO:0000256" key="4">
    <source>
        <dbReference type="ARBA" id="ARBA00022679"/>
    </source>
</evidence>
<dbReference type="RefSeq" id="WP_051457003.1">
    <property type="nucleotide sequence ID" value="NZ_AODH01000040.1"/>
</dbReference>
<proteinExistence type="inferred from homology"/>
<gene>
    <name evidence="7" type="ORF">BCAMP_09715</name>
</gene>
<evidence type="ECO:0000313" key="8">
    <source>
        <dbReference type="Proteomes" id="UP000019243"/>
    </source>
</evidence>